<reference evidence="5" key="1">
    <citation type="submission" date="2021-07" db="EMBL/GenBank/DDBJ databases">
        <authorList>
            <person name="Catto M.A."/>
            <person name="Jacobson A."/>
            <person name="Kennedy G."/>
            <person name="Labadie P."/>
            <person name="Hunt B.G."/>
            <person name="Srinivasan R."/>
        </authorList>
    </citation>
    <scope>NUCLEOTIDE SEQUENCE</scope>
    <source>
        <strain evidence="5">PL_HMW_Pooled</strain>
        <tissue evidence="5">Head</tissue>
    </source>
</reference>
<gene>
    <name evidence="5" type="ORF">KUF71_021248</name>
</gene>
<evidence type="ECO:0000256" key="3">
    <source>
        <dbReference type="PROSITE-ProRule" id="PRU00634"/>
    </source>
</evidence>
<dbReference type="AlphaFoldDB" id="A0AAE1H0T5"/>
<dbReference type="InterPro" id="IPR003367">
    <property type="entry name" value="Thrombospondin_3-like_rpt"/>
</dbReference>
<dbReference type="Pfam" id="PF02412">
    <property type="entry name" value="TSP_3"/>
    <property type="match status" value="2"/>
</dbReference>
<comment type="caution">
    <text evidence="5">The sequence shown here is derived from an EMBL/GenBank/DDBJ whole genome shotgun (WGS) entry which is preliminary data.</text>
</comment>
<sequence>MTAQNSSYPATDQIFHNTTKVHRRILRDNCVLVPNSGQEDADKDGLGDVCDPDADDDLVPNGGDNCPLVYNPDQADTDQEGPDKQGDACDNCPTVPNVDQEDTDGDGIGDACDDDIDNDVAMVMLDLSAEFTRRRG</sequence>
<feature type="compositionally biased region" description="Acidic residues" evidence="4">
    <location>
        <begin position="99"/>
        <end position="111"/>
    </location>
</feature>
<reference evidence="5" key="2">
    <citation type="journal article" date="2023" name="BMC Genomics">
        <title>Pest status, molecular evolution, and epigenetic factors derived from the genome assembly of Frankliniella fusca, a thysanopteran phytovirus vector.</title>
        <authorList>
            <person name="Catto M.A."/>
            <person name="Labadie P.E."/>
            <person name="Jacobson A.L."/>
            <person name="Kennedy G.G."/>
            <person name="Srinivasan R."/>
            <person name="Hunt B.G."/>
        </authorList>
    </citation>
    <scope>NUCLEOTIDE SEQUENCE</scope>
    <source>
        <strain evidence="5">PL_HMW_Pooled</strain>
    </source>
</reference>
<keyword evidence="6" id="KW-1185">Reference proteome</keyword>
<keyword evidence="2 3" id="KW-0106">Calcium</keyword>
<dbReference type="InterPro" id="IPR028974">
    <property type="entry name" value="TSP_type-3_rpt"/>
</dbReference>
<protein>
    <submittedName>
        <fullName evidence="5">Cartilage oligomeric matrix protein</fullName>
    </submittedName>
</protein>
<dbReference type="GO" id="GO:0007155">
    <property type="term" value="P:cell adhesion"/>
    <property type="evidence" value="ECO:0007669"/>
    <property type="project" value="InterPro"/>
</dbReference>
<proteinExistence type="predicted"/>
<dbReference type="Proteomes" id="UP001219518">
    <property type="component" value="Unassembled WGS sequence"/>
</dbReference>
<feature type="region of interest" description="Disordered" evidence="4">
    <location>
        <begin position="34"/>
        <end position="111"/>
    </location>
</feature>
<dbReference type="GO" id="GO:0005509">
    <property type="term" value="F:calcium ion binding"/>
    <property type="evidence" value="ECO:0007669"/>
    <property type="project" value="UniProtKB-UniRule"/>
</dbReference>
<dbReference type="PROSITE" id="PS51234">
    <property type="entry name" value="TSP3"/>
    <property type="match status" value="1"/>
</dbReference>
<dbReference type="PANTHER" id="PTHR10199">
    <property type="entry name" value="THROMBOSPONDIN"/>
    <property type="match status" value="1"/>
</dbReference>
<dbReference type="EMBL" id="JAHWGI010000270">
    <property type="protein sequence ID" value="KAK3911520.1"/>
    <property type="molecule type" value="Genomic_DNA"/>
</dbReference>
<keyword evidence="1" id="KW-0732">Signal</keyword>
<evidence type="ECO:0000256" key="1">
    <source>
        <dbReference type="ARBA" id="ARBA00022729"/>
    </source>
</evidence>
<accession>A0AAE1H0T5</accession>
<dbReference type="InterPro" id="IPR017897">
    <property type="entry name" value="Thrombospondin_3_rpt"/>
</dbReference>
<evidence type="ECO:0000313" key="5">
    <source>
        <dbReference type="EMBL" id="KAK3911520.1"/>
    </source>
</evidence>
<dbReference type="Gene3D" id="4.10.1080.10">
    <property type="entry name" value="TSP type-3 repeat"/>
    <property type="match status" value="2"/>
</dbReference>
<evidence type="ECO:0000256" key="2">
    <source>
        <dbReference type="ARBA" id="ARBA00022837"/>
    </source>
</evidence>
<evidence type="ECO:0000256" key="4">
    <source>
        <dbReference type="SAM" id="MobiDB-lite"/>
    </source>
</evidence>
<dbReference type="SUPFAM" id="SSF103647">
    <property type="entry name" value="TSP type-3 repeat"/>
    <property type="match status" value="2"/>
</dbReference>
<name>A0AAE1H0T5_9NEOP</name>
<evidence type="ECO:0000313" key="6">
    <source>
        <dbReference type="Proteomes" id="UP001219518"/>
    </source>
</evidence>
<feature type="repeat" description="TSP type-3" evidence="3">
    <location>
        <begin position="39"/>
        <end position="74"/>
    </location>
</feature>
<dbReference type="PANTHER" id="PTHR10199:SF100">
    <property type="entry name" value="THROMBOSPONDIN, ISOFORM A"/>
    <property type="match status" value="1"/>
</dbReference>
<organism evidence="5 6">
    <name type="scientific">Frankliniella fusca</name>
    <dbReference type="NCBI Taxonomy" id="407009"/>
    <lineage>
        <taxon>Eukaryota</taxon>
        <taxon>Metazoa</taxon>
        <taxon>Ecdysozoa</taxon>
        <taxon>Arthropoda</taxon>
        <taxon>Hexapoda</taxon>
        <taxon>Insecta</taxon>
        <taxon>Pterygota</taxon>
        <taxon>Neoptera</taxon>
        <taxon>Paraneoptera</taxon>
        <taxon>Thysanoptera</taxon>
        <taxon>Terebrantia</taxon>
        <taxon>Thripoidea</taxon>
        <taxon>Thripidae</taxon>
        <taxon>Frankliniella</taxon>
    </lineage>
</organism>